<dbReference type="InterPro" id="IPR002656">
    <property type="entry name" value="Acyl_transf_3_dom"/>
</dbReference>
<feature type="transmembrane region" description="Helical" evidence="1">
    <location>
        <begin position="179"/>
        <end position="195"/>
    </location>
</feature>
<dbReference type="EMBL" id="CP001712">
    <property type="protein sequence ID" value="EAR16931.1"/>
    <property type="molecule type" value="Genomic_DNA"/>
</dbReference>
<dbReference type="GO" id="GO:0016747">
    <property type="term" value="F:acyltransferase activity, transferring groups other than amino-acyl groups"/>
    <property type="evidence" value="ECO:0007669"/>
    <property type="project" value="InterPro"/>
</dbReference>
<dbReference type="InterPro" id="IPR050623">
    <property type="entry name" value="Glucan_succinyl_AcylTrfase"/>
</dbReference>
<proteinExistence type="predicted"/>
<dbReference type="KEGG" id="rbi:RB2501_08515"/>
<feature type="transmembrane region" description="Helical" evidence="1">
    <location>
        <begin position="85"/>
        <end position="105"/>
    </location>
</feature>
<feature type="transmembrane region" description="Helical" evidence="1">
    <location>
        <begin position="210"/>
        <end position="230"/>
    </location>
</feature>
<gene>
    <name evidence="3" type="ordered locus">RB2501_08515</name>
</gene>
<dbReference type="HOGENOM" id="CLU_036182_0_0_10"/>
<keyword evidence="1" id="KW-0472">Membrane</keyword>
<dbReference type="OrthoDB" id="9809782at2"/>
<dbReference type="RefSeq" id="WP_015753687.1">
    <property type="nucleotide sequence ID" value="NC_013222.1"/>
</dbReference>
<feature type="transmembrane region" description="Helical" evidence="1">
    <location>
        <begin position="12"/>
        <end position="34"/>
    </location>
</feature>
<accession>A4CJ23</accession>
<dbReference type="Proteomes" id="UP000009049">
    <property type="component" value="Chromosome"/>
</dbReference>
<evidence type="ECO:0000259" key="2">
    <source>
        <dbReference type="Pfam" id="PF01757"/>
    </source>
</evidence>
<dbReference type="PANTHER" id="PTHR36927:SF3">
    <property type="entry name" value="GLUCANS BIOSYNTHESIS PROTEIN C"/>
    <property type="match status" value="1"/>
</dbReference>
<keyword evidence="1" id="KW-0812">Transmembrane</keyword>
<feature type="transmembrane region" description="Helical" evidence="1">
    <location>
        <begin position="333"/>
        <end position="355"/>
    </location>
</feature>
<dbReference type="eggNOG" id="COG1835">
    <property type="taxonomic scope" value="Bacteria"/>
</dbReference>
<keyword evidence="4" id="KW-1185">Reference proteome</keyword>
<dbReference type="Pfam" id="PF01757">
    <property type="entry name" value="Acyl_transf_3"/>
    <property type="match status" value="1"/>
</dbReference>
<dbReference type="STRING" id="313596.RB2501_08515"/>
<dbReference type="AlphaFoldDB" id="A4CJ23"/>
<sequence>MNATRRYDLDWLRVGVFALLIFYHVGMFFVPWGWHLKNDVIYPELRWPMLFVNQWRLPILFVISGMGTYFAYSYRTPGRYALERLGRLGIPLVFGMLVIVPPQVYTERLAAGAFQGSYWEFLAGPAFSGVYPEGNISWHHLWFLPYLLLFSLVLARPFRRLRDRPGRLVGWVRRRLRSPWGWLVFILPLYIYEALMEPFFNVTHALIGDWFALANFGTLFFYGFILTAAGKDFWDFAIRYRGRNLLIGILSFAALLVLWQFPDTALRHFTEAGLKVLNLWTWIFILFGYAAVYLNRPSNLLRYCNRAVYPFYILHQTLTVGIAYFLMDTNLGLPAEFAILSLGTFGGSLLIYHFLIRPLRVLHPLFGLKARKPGKKPAGRLVSE</sequence>
<evidence type="ECO:0000313" key="4">
    <source>
        <dbReference type="Proteomes" id="UP000009049"/>
    </source>
</evidence>
<feature type="transmembrane region" description="Helical" evidence="1">
    <location>
        <begin position="140"/>
        <end position="158"/>
    </location>
</feature>
<feature type="transmembrane region" description="Helical" evidence="1">
    <location>
        <begin position="242"/>
        <end position="259"/>
    </location>
</feature>
<organism evidence="3 4">
    <name type="scientific">Robiginitalea biformata (strain ATCC BAA-864 / DSM 15991 / KCTC 12146 / HTCC2501)</name>
    <dbReference type="NCBI Taxonomy" id="313596"/>
    <lineage>
        <taxon>Bacteria</taxon>
        <taxon>Pseudomonadati</taxon>
        <taxon>Bacteroidota</taxon>
        <taxon>Flavobacteriia</taxon>
        <taxon>Flavobacteriales</taxon>
        <taxon>Flavobacteriaceae</taxon>
        <taxon>Robiginitalea</taxon>
    </lineage>
</organism>
<evidence type="ECO:0000256" key="1">
    <source>
        <dbReference type="SAM" id="Phobius"/>
    </source>
</evidence>
<name>A4CJ23_ROBBH</name>
<protein>
    <recommendedName>
        <fullName evidence="2">Acyltransferase 3 domain-containing protein</fullName>
    </recommendedName>
</protein>
<feature type="transmembrane region" description="Helical" evidence="1">
    <location>
        <begin position="307"/>
        <end position="327"/>
    </location>
</feature>
<evidence type="ECO:0000313" key="3">
    <source>
        <dbReference type="EMBL" id="EAR16931.1"/>
    </source>
</evidence>
<dbReference type="PANTHER" id="PTHR36927">
    <property type="entry name" value="BLR4337 PROTEIN"/>
    <property type="match status" value="1"/>
</dbReference>
<feature type="transmembrane region" description="Helical" evidence="1">
    <location>
        <begin position="54"/>
        <end position="73"/>
    </location>
</feature>
<feature type="domain" description="Acyltransferase 3" evidence="2">
    <location>
        <begin position="7"/>
        <end position="353"/>
    </location>
</feature>
<feature type="transmembrane region" description="Helical" evidence="1">
    <location>
        <begin position="279"/>
        <end position="295"/>
    </location>
</feature>
<keyword evidence="1" id="KW-1133">Transmembrane helix</keyword>
<reference evidence="3 4" key="1">
    <citation type="journal article" date="2009" name="J. Bacteriol.">
        <title>Complete genome sequence of Robiginitalea biformata HTCC2501.</title>
        <authorList>
            <person name="Oh H.M."/>
            <person name="Giovannoni S.J."/>
            <person name="Lee K."/>
            <person name="Ferriera S."/>
            <person name="Johnson J."/>
            <person name="Cho J.C."/>
        </authorList>
    </citation>
    <scope>NUCLEOTIDE SEQUENCE [LARGE SCALE GENOMIC DNA]</scope>
    <source>
        <strain evidence="4">ATCC BAA-864 / HTCC2501 / KCTC 12146</strain>
    </source>
</reference>